<reference evidence="2 3" key="1">
    <citation type="submission" date="2024-06" db="EMBL/GenBank/DDBJ databases">
        <title>Complete genome of Phlyctema vagabunda strain 19-DSS-EL-015.</title>
        <authorList>
            <person name="Fiorenzani C."/>
        </authorList>
    </citation>
    <scope>NUCLEOTIDE SEQUENCE [LARGE SCALE GENOMIC DNA]</scope>
    <source>
        <strain evidence="2 3">19-DSS-EL-015</strain>
    </source>
</reference>
<evidence type="ECO:0000313" key="3">
    <source>
        <dbReference type="Proteomes" id="UP001629113"/>
    </source>
</evidence>
<dbReference type="EMBL" id="JBFCZG010000004">
    <property type="protein sequence ID" value="KAL3423056.1"/>
    <property type="molecule type" value="Genomic_DNA"/>
</dbReference>
<organism evidence="2 3">
    <name type="scientific">Phlyctema vagabunda</name>
    <dbReference type="NCBI Taxonomy" id="108571"/>
    <lineage>
        <taxon>Eukaryota</taxon>
        <taxon>Fungi</taxon>
        <taxon>Dikarya</taxon>
        <taxon>Ascomycota</taxon>
        <taxon>Pezizomycotina</taxon>
        <taxon>Leotiomycetes</taxon>
        <taxon>Helotiales</taxon>
        <taxon>Dermateaceae</taxon>
        <taxon>Phlyctema</taxon>
    </lineage>
</organism>
<keyword evidence="3" id="KW-1185">Reference proteome</keyword>
<feature type="region of interest" description="Disordered" evidence="1">
    <location>
        <begin position="112"/>
        <end position="197"/>
    </location>
</feature>
<comment type="caution">
    <text evidence="2">The sequence shown here is derived from an EMBL/GenBank/DDBJ whole genome shotgun (WGS) entry which is preliminary data.</text>
</comment>
<feature type="compositionally biased region" description="Polar residues" evidence="1">
    <location>
        <begin position="251"/>
        <end position="262"/>
    </location>
</feature>
<name>A0ABR4PI91_9HELO</name>
<feature type="compositionally biased region" description="Polar residues" evidence="1">
    <location>
        <begin position="288"/>
        <end position="304"/>
    </location>
</feature>
<accession>A0ABR4PI91</accession>
<feature type="compositionally biased region" description="Basic and acidic residues" evidence="1">
    <location>
        <begin position="337"/>
        <end position="346"/>
    </location>
</feature>
<feature type="compositionally biased region" description="Polar residues" evidence="1">
    <location>
        <begin position="163"/>
        <end position="172"/>
    </location>
</feature>
<evidence type="ECO:0000256" key="1">
    <source>
        <dbReference type="SAM" id="MobiDB-lite"/>
    </source>
</evidence>
<evidence type="ECO:0000313" key="2">
    <source>
        <dbReference type="EMBL" id="KAL3423056.1"/>
    </source>
</evidence>
<dbReference type="Proteomes" id="UP001629113">
    <property type="component" value="Unassembled WGS sequence"/>
</dbReference>
<gene>
    <name evidence="2" type="ORF">PVAG01_04803</name>
</gene>
<sequence length="346" mass="38268">METFYRDLLHEKVSGKISLKAPKAQGDYFVGILSADKHPSRFESTDFFWTKVKPKHTVKQIRAVYLERKGCHVLLSDGDRVLEDRTRFETLNLFGDELIVLWAQSQRAPQPLLADDHKRSPSALPESRTTKSVARESSYDSRSSFKRALESPLTPGSSKRFKSSSPVRSNVGENDFPTKRDVATWSPGPTEMSSQNSVHSIVASETNSESIPTNSADKTFDIVTARVPLPTSAASVISSDDPQPENDRSPNRNTTFQDTLTPADSPKDPVKLGSEATIIAISKPEPTNDPTSLLSSSMFPNLTKPSRESAQDFQPRAKAKSPAQQNSLFHYFNKITPDPDDKSNGT</sequence>
<protein>
    <submittedName>
        <fullName evidence="2">Uncharacterized protein</fullName>
    </submittedName>
</protein>
<feature type="region of interest" description="Disordered" evidence="1">
    <location>
        <begin position="233"/>
        <end position="346"/>
    </location>
</feature>
<proteinExistence type="predicted"/>